<gene>
    <name evidence="2" type="ORF">BDD21_4077</name>
</gene>
<evidence type="ECO:0000313" key="2">
    <source>
        <dbReference type="EMBL" id="RKT46555.1"/>
    </source>
</evidence>
<dbReference type="EMBL" id="RBXL01000001">
    <property type="protein sequence ID" value="RKT46555.1"/>
    <property type="molecule type" value="Genomic_DNA"/>
</dbReference>
<keyword evidence="3" id="KW-1185">Reference proteome</keyword>
<keyword evidence="1" id="KW-0732">Signal</keyword>
<sequence length="322" mass="37192">MSRLRISLLLLALTTTSVAFSNENNKQLSYSISAVEASEYQDINSHFPIDVLEKILIKSPKEKEYEMFVAQYQVDDERRRAIVYPLPRQHEKETNTIDNKKHHQYRQEKWRFLSAAVKKHTKDSDRFITYWDNAQRLHLFTGRMAVSEQPIEKAFANSEEKLFWQKIGNGFSQQEQLTIFAQCLIGKARDATSCLSQLYTDAGDNYILMSADDMAHIQEISLLAGQGLPLETRLFSTDSDLHGQIKQVREWAREGEGTGSYMLQPIDENFVRAWRIIDPDFEDSLLASLLPFTTAAEKELADFRLVFKSDWGGYLSLYQIIN</sequence>
<comment type="caution">
    <text evidence="2">The sequence shown here is derived from an EMBL/GenBank/DDBJ whole genome shotgun (WGS) entry which is preliminary data.</text>
</comment>
<organism evidence="2 3">
    <name type="scientific">Thiocapsa rosea</name>
    <dbReference type="NCBI Taxonomy" id="69360"/>
    <lineage>
        <taxon>Bacteria</taxon>
        <taxon>Pseudomonadati</taxon>
        <taxon>Pseudomonadota</taxon>
        <taxon>Gammaproteobacteria</taxon>
        <taxon>Chromatiales</taxon>
        <taxon>Chromatiaceae</taxon>
        <taxon>Thiocapsa</taxon>
    </lineage>
</organism>
<proteinExistence type="predicted"/>
<evidence type="ECO:0000256" key="1">
    <source>
        <dbReference type="SAM" id="SignalP"/>
    </source>
</evidence>
<dbReference type="AlphaFoldDB" id="A0A495VDN6"/>
<reference evidence="2 3" key="1">
    <citation type="submission" date="2018-10" db="EMBL/GenBank/DDBJ databases">
        <title>Genomic Encyclopedia of Archaeal and Bacterial Type Strains, Phase II (KMG-II): from individual species to whole genera.</title>
        <authorList>
            <person name="Goeker M."/>
        </authorList>
    </citation>
    <scope>NUCLEOTIDE SEQUENCE [LARGE SCALE GENOMIC DNA]</scope>
    <source>
        <strain evidence="2 3">DSM 235</strain>
    </source>
</reference>
<name>A0A495VDN6_9GAMM</name>
<protein>
    <submittedName>
        <fullName evidence="2">Hydroxylamine oxidation protein HaoB</fullName>
    </submittedName>
</protein>
<feature type="signal peptide" evidence="1">
    <location>
        <begin position="1"/>
        <end position="21"/>
    </location>
</feature>
<dbReference type="OrthoDB" id="9781003at2"/>
<evidence type="ECO:0000313" key="3">
    <source>
        <dbReference type="Proteomes" id="UP000274556"/>
    </source>
</evidence>
<feature type="chain" id="PRO_5019719252" evidence="1">
    <location>
        <begin position="22"/>
        <end position="322"/>
    </location>
</feature>
<dbReference type="Proteomes" id="UP000274556">
    <property type="component" value="Unassembled WGS sequence"/>
</dbReference>
<accession>A0A495VDN6</accession>
<dbReference type="RefSeq" id="WP_147431162.1">
    <property type="nucleotide sequence ID" value="NZ_RBXL01000001.1"/>
</dbReference>